<reference evidence="4" key="1">
    <citation type="journal article" date="2014" name="Genome Announc.">
        <title>Complete sequencing and chromosome-scale genome assembly of the industrial progenitor strain P2niaD18 from the penicillin producer Penicillium chrysogenum.</title>
        <authorList>
            <person name="Specht T."/>
            <person name="Dahlmann T.A."/>
            <person name="Zadra I."/>
            <person name="Kurnsteiner H."/>
            <person name="Kuck U."/>
        </authorList>
    </citation>
    <scope>NUCLEOTIDE SEQUENCE [LARGE SCALE GENOMIC DNA]</scope>
    <source>
        <strain evidence="4">P2niaD18</strain>
    </source>
</reference>
<name>A0A167UFX5_PENCH</name>
<evidence type="ECO:0000313" key="4">
    <source>
        <dbReference type="EMBL" id="KZN89232.1"/>
    </source>
</evidence>
<keyword evidence="2" id="KW-0812">Transmembrane</keyword>
<feature type="transmembrane region" description="Helical" evidence="2">
    <location>
        <begin position="306"/>
        <end position="327"/>
    </location>
</feature>
<feature type="region of interest" description="Disordered" evidence="1">
    <location>
        <begin position="550"/>
        <end position="575"/>
    </location>
</feature>
<evidence type="ECO:0008006" key="5">
    <source>
        <dbReference type="Google" id="ProtNLM"/>
    </source>
</evidence>
<keyword evidence="2" id="KW-1133">Transmembrane helix</keyword>
<keyword evidence="3" id="KW-0732">Signal</keyword>
<feature type="compositionally biased region" description="Low complexity" evidence="1">
    <location>
        <begin position="554"/>
        <end position="565"/>
    </location>
</feature>
<feature type="chain" id="PRO_5007892996" description="TRP C-terminal domain-containing protein" evidence="3">
    <location>
        <begin position="24"/>
        <end position="764"/>
    </location>
</feature>
<feature type="compositionally biased region" description="Polar residues" evidence="1">
    <location>
        <begin position="618"/>
        <end position="627"/>
    </location>
</feature>
<dbReference type="PANTHER" id="PTHR31145">
    <property type="entry name" value="INTEGRAL MEMBRANE PROTEIN (AFU_ORTHOLOGUE AFUA_7G01610)"/>
    <property type="match status" value="1"/>
</dbReference>
<feature type="region of interest" description="Disordered" evidence="1">
    <location>
        <begin position="596"/>
        <end position="627"/>
    </location>
</feature>
<feature type="region of interest" description="Disordered" evidence="1">
    <location>
        <begin position="712"/>
        <end position="731"/>
    </location>
</feature>
<feature type="signal peptide" evidence="3">
    <location>
        <begin position="1"/>
        <end position="23"/>
    </location>
</feature>
<evidence type="ECO:0000256" key="2">
    <source>
        <dbReference type="SAM" id="Phobius"/>
    </source>
</evidence>
<dbReference type="Proteomes" id="UP000076449">
    <property type="component" value="Chromosome II"/>
</dbReference>
<proteinExistence type="predicted"/>
<dbReference type="InterPro" id="IPR040241">
    <property type="entry name" value="TRP_Flc/Pkd2-like"/>
</dbReference>
<feature type="region of interest" description="Disordered" evidence="1">
    <location>
        <begin position="739"/>
        <end position="764"/>
    </location>
</feature>
<keyword evidence="2" id="KW-0472">Membrane</keyword>
<evidence type="ECO:0000256" key="1">
    <source>
        <dbReference type="SAM" id="MobiDB-lite"/>
    </source>
</evidence>
<feature type="transmembrane region" description="Helical" evidence="2">
    <location>
        <begin position="483"/>
        <end position="504"/>
    </location>
</feature>
<protein>
    <recommendedName>
        <fullName evidence="5">TRP C-terminal domain-containing protein</fullName>
    </recommendedName>
</protein>
<dbReference type="GO" id="GO:0055085">
    <property type="term" value="P:transmembrane transport"/>
    <property type="evidence" value="ECO:0007669"/>
    <property type="project" value="TreeGrafter"/>
</dbReference>
<accession>A0A167UFX5</accession>
<organism evidence="4">
    <name type="scientific">Penicillium chrysogenum</name>
    <name type="common">Penicillium notatum</name>
    <dbReference type="NCBI Taxonomy" id="5076"/>
    <lineage>
        <taxon>Eukaryota</taxon>
        <taxon>Fungi</taxon>
        <taxon>Dikarya</taxon>
        <taxon>Ascomycota</taxon>
        <taxon>Pezizomycotina</taxon>
        <taxon>Eurotiomycetes</taxon>
        <taxon>Eurotiomycetidae</taxon>
        <taxon>Eurotiales</taxon>
        <taxon>Aspergillaceae</taxon>
        <taxon>Penicillium</taxon>
        <taxon>Penicillium chrysogenum species complex</taxon>
    </lineage>
</organism>
<sequence length="764" mass="84934">MQRISRSWMLILILTLNILVCEAGWVSRYQCGSSELGDPLDKPFRIDSLRGSLESSPILSLSILAIHNTTEVTCSDLDLPLLESSFQFHVLGIPVGHIEGFDSECPLPITNTLTPPEGTLFSKYEILYSIGNAHRLQTVVAESSFRTRDGFELDCVAVKITPEIGTAASVVFTYLPAVVMALVSIASWKTHANDALGWTSLFESRAAWSILGPMWKIISDIAGYLQYLQFIFLAGSLTLKYPGFYQPIVSQAAWSSLLYWMGPIDHGFTYPGVEDGMYVTNGSYGLEYMSQTLGFPQMPDITIDSFINLSILLFAVIVISLVLCLVMSQFSGDFHLSSVSWNAGCIIIGMALSFSSLPLLSYMSYELILIGYLPNYRIFIVGLSMAVLVYSNFLITRHVQRQKRLNDGSSADFPQDRRTTESPMQPWQYLSQYLLQYLPAAIPLLQGIVIGGLQDWGLVQVLLLMGTEITLLLHMGTSLRGRLFLSISAWCHIVRLLTVCLSITFACSPNETTKQWVGYIMLCLHGIMIIFGFLPFALWRLTQTPRGSAGTVLRNNSSAARSSSSGQSMPDPENRTMGIVLNRMGANRQKMDFARLSDSGSSVSSRTSGLPFDAPENPASSFPSAPTQETYITDFSAFYRPPRNHHKAPAIRSSALNNSHEEPAENSSDSHPSNPFRDSFDELMELPIRPNVDYSMRESDLFYGKLSNGSAFSPVPVSQELPEESQESRHTLREWAARAVETLKPPKKKKKEKGFQVMRPPRPN</sequence>
<feature type="transmembrane region" description="Helical" evidence="2">
    <location>
        <begin position="376"/>
        <end position="395"/>
    </location>
</feature>
<feature type="compositionally biased region" description="Low complexity" evidence="1">
    <location>
        <begin position="597"/>
        <end position="608"/>
    </location>
</feature>
<dbReference type="AlphaFoldDB" id="A0A167UFX5"/>
<dbReference type="PANTHER" id="PTHR31145:SF8">
    <property type="entry name" value="INTEGRAL MEMBRANE PROTEIN (AFU_ORTHOLOGUE AFUA_2G17475)"/>
    <property type="match status" value="1"/>
</dbReference>
<feature type="region of interest" description="Disordered" evidence="1">
    <location>
        <begin position="658"/>
        <end position="679"/>
    </location>
</feature>
<dbReference type="EMBL" id="CM002799">
    <property type="protein sequence ID" value="KZN89232.1"/>
    <property type="molecule type" value="Genomic_DNA"/>
</dbReference>
<feature type="transmembrane region" description="Helical" evidence="2">
    <location>
        <begin position="516"/>
        <end position="539"/>
    </location>
</feature>
<evidence type="ECO:0000256" key="3">
    <source>
        <dbReference type="SAM" id="SignalP"/>
    </source>
</evidence>
<dbReference type="PhylomeDB" id="A0A167UFX5"/>
<feature type="transmembrane region" description="Helical" evidence="2">
    <location>
        <begin position="339"/>
        <end position="364"/>
    </location>
</feature>
<dbReference type="GO" id="GO:0016020">
    <property type="term" value="C:membrane"/>
    <property type="evidence" value="ECO:0007669"/>
    <property type="project" value="TreeGrafter"/>
</dbReference>
<gene>
    <name evidence="4" type="ORF">EN45_078270</name>
</gene>